<organism evidence="9 10">
    <name type="scientific">Tetraodon nigroviridis</name>
    <name type="common">Spotted green pufferfish</name>
    <name type="synonym">Chelonodon nigroviridis</name>
    <dbReference type="NCBI Taxonomy" id="99883"/>
    <lineage>
        <taxon>Eukaryota</taxon>
        <taxon>Metazoa</taxon>
        <taxon>Chordata</taxon>
        <taxon>Craniata</taxon>
        <taxon>Vertebrata</taxon>
        <taxon>Euteleostomi</taxon>
        <taxon>Actinopterygii</taxon>
        <taxon>Neopterygii</taxon>
        <taxon>Teleostei</taxon>
        <taxon>Neoteleostei</taxon>
        <taxon>Acanthomorphata</taxon>
        <taxon>Eupercaria</taxon>
        <taxon>Tetraodontiformes</taxon>
        <taxon>Tetradontoidea</taxon>
        <taxon>Tetraodontidae</taxon>
        <taxon>Tetraodon</taxon>
    </lineage>
</organism>
<dbReference type="EC" id="2.4.1.-" evidence="8"/>
<dbReference type="OMA" id="MARMYHT"/>
<keyword evidence="5" id="KW-0812">Transmembrane</keyword>
<sequence length="389" mass="44009">NPVPKGQYLKVNGTTTFLVSAFQEHRTKTREVRVIAISRRSKTGSYLCLLCCEGRIHTSKGINNVLSTHYYFAYGTSHLMCPVPDSCDRPSHISAVSTDVEFTGVGQFLRVENLEPRKEAFPHNFTVCISTMFEFSNVLQLVQSFEMLKFLGATRVLVYKSSASAKTQHVLDYYAQTGFLEVIPWAVSRFLNVSRSWLPQLSPGDIHYFGQLPALNDCIYRCMYQTRYLALHDLDELILPQTVSSWPELLPLLEGSHREGCFSFENNVFPTNVILAPPKSEVLHPASRWHPGSQRAPGVNILAHLYQEPSEKSSNIKRKLIVNPRGVISPDIHELAQAEFICVKVDRNLGRMYHTRSPLQPELTPDQLVYDDRLLNYSSRLIPAVAAVL</sequence>
<evidence type="ECO:0000256" key="6">
    <source>
        <dbReference type="ARBA" id="ARBA00022989"/>
    </source>
</evidence>
<dbReference type="InParanoid" id="H3C299"/>
<evidence type="ECO:0000313" key="10">
    <source>
        <dbReference type="Proteomes" id="UP000007303"/>
    </source>
</evidence>
<dbReference type="AlphaFoldDB" id="H3C299"/>
<dbReference type="InterPro" id="IPR008166">
    <property type="entry name" value="Glyco_transf_92"/>
</dbReference>
<keyword evidence="10" id="KW-1185">Reference proteome</keyword>
<evidence type="ECO:0000313" key="9">
    <source>
        <dbReference type="Ensembl" id="ENSTNIP00000002367.1"/>
    </source>
</evidence>
<evidence type="ECO:0000256" key="7">
    <source>
        <dbReference type="ARBA" id="ARBA00023136"/>
    </source>
</evidence>
<evidence type="ECO:0000256" key="5">
    <source>
        <dbReference type="ARBA" id="ARBA00022692"/>
    </source>
</evidence>
<keyword evidence="6" id="KW-1133">Transmembrane helix</keyword>
<dbReference type="Pfam" id="PF01697">
    <property type="entry name" value="Glyco_transf_92"/>
    <property type="match status" value="1"/>
</dbReference>
<evidence type="ECO:0000256" key="8">
    <source>
        <dbReference type="RuleBase" id="RU366017"/>
    </source>
</evidence>
<dbReference type="GeneTree" id="ENSGT00530000064359"/>
<dbReference type="Proteomes" id="UP000007303">
    <property type="component" value="Unassembled WGS sequence"/>
</dbReference>
<keyword evidence="3 8" id="KW-0328">Glycosyltransferase</keyword>
<dbReference type="GO" id="GO:0005737">
    <property type="term" value="C:cytoplasm"/>
    <property type="evidence" value="ECO:0007669"/>
    <property type="project" value="TreeGrafter"/>
</dbReference>
<dbReference type="HOGENOM" id="CLU_021496_2_0_1"/>
<keyword evidence="7" id="KW-0472">Membrane</keyword>
<reference evidence="9" key="3">
    <citation type="submission" date="2025-09" db="UniProtKB">
        <authorList>
            <consortium name="Ensembl"/>
        </authorList>
    </citation>
    <scope>IDENTIFICATION</scope>
</reference>
<proteinExistence type="inferred from homology"/>
<comment type="similarity">
    <text evidence="2 8">Belongs to the glycosyltransferase 92 family.</text>
</comment>
<accession>H3C299</accession>
<evidence type="ECO:0000256" key="1">
    <source>
        <dbReference type="ARBA" id="ARBA00004167"/>
    </source>
</evidence>
<comment type="subcellular location">
    <subcellularLocation>
        <location evidence="1">Membrane</location>
        <topology evidence="1">Single-pass membrane protein</topology>
    </subcellularLocation>
</comment>
<evidence type="ECO:0000256" key="4">
    <source>
        <dbReference type="ARBA" id="ARBA00022679"/>
    </source>
</evidence>
<reference evidence="10" key="1">
    <citation type="journal article" date="2004" name="Nature">
        <title>Genome duplication in the teleost fish Tetraodon nigroviridis reveals the early vertebrate proto-karyotype.</title>
        <authorList>
            <person name="Jaillon O."/>
            <person name="Aury J.-M."/>
            <person name="Brunet F."/>
            <person name="Petit J.-L."/>
            <person name="Stange-Thomann N."/>
            <person name="Mauceli E."/>
            <person name="Bouneau L."/>
            <person name="Fischer C."/>
            <person name="Ozouf-Costaz C."/>
            <person name="Bernot A."/>
            <person name="Nicaud S."/>
            <person name="Jaffe D."/>
            <person name="Fisher S."/>
            <person name="Lutfalla G."/>
            <person name="Dossat C."/>
            <person name="Segurens B."/>
            <person name="Dasilva C."/>
            <person name="Salanoubat M."/>
            <person name="Levy M."/>
            <person name="Boudet N."/>
            <person name="Castellano S."/>
            <person name="Anthouard V."/>
            <person name="Jubin C."/>
            <person name="Castelli V."/>
            <person name="Katinka M."/>
            <person name="Vacherie B."/>
            <person name="Biemont C."/>
            <person name="Skalli Z."/>
            <person name="Cattolico L."/>
            <person name="Poulain J."/>
            <person name="De Berardinis V."/>
            <person name="Cruaud C."/>
            <person name="Duprat S."/>
            <person name="Brottier P."/>
            <person name="Coutanceau J.-P."/>
            <person name="Gouzy J."/>
            <person name="Parra G."/>
            <person name="Lardier G."/>
            <person name="Chapple C."/>
            <person name="McKernan K.J."/>
            <person name="McEwan P."/>
            <person name="Bosak S."/>
            <person name="Kellis M."/>
            <person name="Volff J.-N."/>
            <person name="Guigo R."/>
            <person name="Zody M.C."/>
            <person name="Mesirov J."/>
            <person name="Lindblad-Toh K."/>
            <person name="Birren B."/>
            <person name="Nusbaum C."/>
            <person name="Kahn D."/>
            <person name="Robinson-Rechavi M."/>
            <person name="Laudet V."/>
            <person name="Schachter V."/>
            <person name="Quetier F."/>
            <person name="Saurin W."/>
            <person name="Scarpelli C."/>
            <person name="Wincker P."/>
            <person name="Lander E.S."/>
            <person name="Weissenbach J."/>
            <person name="Roest Crollius H."/>
        </authorList>
    </citation>
    <scope>NUCLEOTIDE SEQUENCE [LARGE SCALE GENOMIC DNA]</scope>
</reference>
<reference evidence="9" key="2">
    <citation type="submission" date="2025-08" db="UniProtKB">
        <authorList>
            <consortium name="Ensembl"/>
        </authorList>
    </citation>
    <scope>IDENTIFICATION</scope>
</reference>
<name>H3C299_TETNG</name>
<dbReference type="PANTHER" id="PTHR21461">
    <property type="entry name" value="GLYCOSYLTRANSFERASE FAMILY 92 PROTEIN"/>
    <property type="match status" value="1"/>
</dbReference>
<dbReference type="GO" id="GO:0016757">
    <property type="term" value="F:glycosyltransferase activity"/>
    <property type="evidence" value="ECO:0007669"/>
    <property type="project" value="UniProtKB-UniRule"/>
</dbReference>
<dbReference type="PANTHER" id="PTHR21461:SF52">
    <property type="entry name" value="GLYCOSYLTRANSFERASE FAMILY 92 PROTEIN"/>
    <property type="match status" value="1"/>
</dbReference>
<keyword evidence="4 8" id="KW-0808">Transferase</keyword>
<dbReference type="GO" id="GO:0016020">
    <property type="term" value="C:membrane"/>
    <property type="evidence" value="ECO:0007669"/>
    <property type="project" value="UniProtKB-SubCell"/>
</dbReference>
<dbReference type="Ensembl" id="ENSTNIT00000002805.1">
    <property type="protein sequence ID" value="ENSTNIP00000002367.1"/>
    <property type="gene ID" value="ENSTNIG00000001551.1"/>
</dbReference>
<evidence type="ECO:0000256" key="3">
    <source>
        <dbReference type="ARBA" id="ARBA00022676"/>
    </source>
</evidence>
<evidence type="ECO:0000256" key="2">
    <source>
        <dbReference type="ARBA" id="ARBA00007647"/>
    </source>
</evidence>
<protein>
    <recommendedName>
        <fullName evidence="8">Glycosyltransferase family 92 protein</fullName>
        <ecNumber evidence="8">2.4.1.-</ecNumber>
    </recommendedName>
</protein>